<dbReference type="AlphaFoldDB" id="A0A0M3JBM6"/>
<dbReference type="SUPFAM" id="SSF48350">
    <property type="entry name" value="GTPase activation domain, GAP"/>
    <property type="match status" value="1"/>
</dbReference>
<evidence type="ECO:0000313" key="4">
    <source>
        <dbReference type="WBParaSite" id="ASIM_0000500201-mRNA-1"/>
    </source>
</evidence>
<dbReference type="Gene3D" id="3.10.20.90">
    <property type="entry name" value="Phosphatidylinositol 3-kinase Catalytic Subunit, Chain A, domain 1"/>
    <property type="match status" value="1"/>
</dbReference>
<organism evidence="4">
    <name type="scientific">Anisakis simplex</name>
    <name type="common">Herring worm</name>
    <dbReference type="NCBI Taxonomy" id="6269"/>
    <lineage>
        <taxon>Eukaryota</taxon>
        <taxon>Metazoa</taxon>
        <taxon>Ecdysozoa</taxon>
        <taxon>Nematoda</taxon>
        <taxon>Chromadorea</taxon>
        <taxon>Rhabditida</taxon>
        <taxon>Spirurina</taxon>
        <taxon>Ascaridomorpha</taxon>
        <taxon>Ascaridoidea</taxon>
        <taxon>Anisakidae</taxon>
        <taxon>Anisakis</taxon>
        <taxon>Anisakis simplex complex</taxon>
    </lineage>
</organism>
<dbReference type="InterPro" id="IPR013548">
    <property type="entry name" value="Plexin_cytoplasmic_RasGAP_dom"/>
</dbReference>
<dbReference type="PANTHER" id="PTHR22625">
    <property type="entry name" value="PLEXIN"/>
    <property type="match status" value="1"/>
</dbReference>
<dbReference type="GO" id="GO:0005886">
    <property type="term" value="C:plasma membrane"/>
    <property type="evidence" value="ECO:0007669"/>
    <property type="project" value="TreeGrafter"/>
</dbReference>
<proteinExistence type="predicted"/>
<name>A0A0M3JBM6_ANISI</name>
<reference evidence="4" key="1">
    <citation type="submission" date="2017-02" db="UniProtKB">
        <authorList>
            <consortium name="WormBaseParasite"/>
        </authorList>
    </citation>
    <scope>IDENTIFICATION</scope>
</reference>
<evidence type="ECO:0000313" key="2">
    <source>
        <dbReference type="EMBL" id="VDK24524.1"/>
    </source>
</evidence>
<gene>
    <name evidence="2" type="ORF">ASIM_LOCUS4808</name>
</gene>
<sequence length="209" mass="24277">MNPLGTNRICCGFVVGKMEYCTDILKQLLKELIDRTVEKKFQPKILFRRSESVAERMLAAWYTFLMHRYLIEHAGQKLYELYWSIKQQVEKGPQDAVTLEARYSLSEEKLLRSSFDFHELIVFITADNYAAGICEYPVRVLDCDTITQVKEKCLDAKYRTTPFSDRPSANDLDLELRSTCPRIILQDIDSTSKMEAGGWKKLNTLAHYK</sequence>
<keyword evidence="3" id="KW-1185">Reference proteome</keyword>
<dbReference type="InterPro" id="IPR031148">
    <property type="entry name" value="Plexin"/>
</dbReference>
<dbReference type="GO" id="GO:0017154">
    <property type="term" value="F:semaphorin receptor activity"/>
    <property type="evidence" value="ECO:0007669"/>
    <property type="project" value="InterPro"/>
</dbReference>
<evidence type="ECO:0000259" key="1">
    <source>
        <dbReference type="Pfam" id="PF08337"/>
    </source>
</evidence>
<accession>A0A0M3JBM6</accession>
<evidence type="ECO:0000313" key="3">
    <source>
        <dbReference type="Proteomes" id="UP000267096"/>
    </source>
</evidence>
<dbReference type="Pfam" id="PF08337">
    <property type="entry name" value="Plexin_cytopl"/>
    <property type="match status" value="1"/>
</dbReference>
<dbReference type="Proteomes" id="UP000267096">
    <property type="component" value="Unassembled WGS sequence"/>
</dbReference>
<feature type="domain" description="Plexin cytoplasmic RasGAP" evidence="1">
    <location>
        <begin position="14"/>
        <end position="145"/>
    </location>
</feature>
<dbReference type="WBParaSite" id="ASIM_0000500201-mRNA-1">
    <property type="protein sequence ID" value="ASIM_0000500201-mRNA-1"/>
    <property type="gene ID" value="ASIM_0000500201"/>
</dbReference>
<dbReference type="EMBL" id="UYRR01008820">
    <property type="protein sequence ID" value="VDK24524.1"/>
    <property type="molecule type" value="Genomic_DNA"/>
</dbReference>
<dbReference type="PANTHER" id="PTHR22625:SF70">
    <property type="entry name" value="PLEXIN A, ISOFORM A"/>
    <property type="match status" value="1"/>
</dbReference>
<dbReference type="GO" id="GO:0030334">
    <property type="term" value="P:regulation of cell migration"/>
    <property type="evidence" value="ECO:0007669"/>
    <property type="project" value="TreeGrafter"/>
</dbReference>
<dbReference type="OrthoDB" id="5871967at2759"/>
<dbReference type="GO" id="GO:0002116">
    <property type="term" value="C:semaphorin receptor complex"/>
    <property type="evidence" value="ECO:0007669"/>
    <property type="project" value="TreeGrafter"/>
</dbReference>
<dbReference type="InterPro" id="IPR008936">
    <property type="entry name" value="Rho_GTPase_activation_prot"/>
</dbReference>
<dbReference type="Gene3D" id="1.10.506.10">
    <property type="entry name" value="GTPase Activation - p120gap, domain 1"/>
    <property type="match status" value="1"/>
</dbReference>
<protein>
    <submittedName>
        <fullName evidence="4">Plexin_cytopl domain-containing protein</fullName>
    </submittedName>
</protein>
<reference evidence="2 3" key="2">
    <citation type="submission" date="2018-11" db="EMBL/GenBank/DDBJ databases">
        <authorList>
            <consortium name="Pathogen Informatics"/>
        </authorList>
    </citation>
    <scope>NUCLEOTIDE SEQUENCE [LARGE SCALE GENOMIC DNA]</scope>
</reference>